<gene>
    <name evidence="11" type="ORF">TSAR_006574</name>
</gene>
<dbReference type="Pfam" id="PF03901">
    <property type="entry name" value="Glyco_transf_22"/>
    <property type="match status" value="1"/>
</dbReference>
<dbReference type="GO" id="GO:0006487">
    <property type="term" value="P:protein N-linked glycosylation"/>
    <property type="evidence" value="ECO:0007669"/>
    <property type="project" value="TreeGrafter"/>
</dbReference>
<keyword evidence="7 10" id="KW-0256">Endoplasmic reticulum</keyword>
<sequence length="608" mass="71083">MAPKQRQRNIVNLKKDTPKRDEKKTLYKPHERIEHVTTSENINLLYPGGDTAFKMLFCIRFCSAIWSNITDCDETYNYWEPGHFLLYRSGQQTWEYSPQYALRSYTYLLIHMVPAKLYSYFLEPNPINVFYFVRILLSLVCALSEVYFYKNISREFGIHIARMTLAFLILSSGMFISSAAFLPSSFSMYFSTIAIAAWYGRKYELAIFATAISALLGWPFAALLGVPIAVEMLFRRQYWMDFFKWVIISATVILIPMIWIDSMYYGKLVVAPLNILIYNVFTSHGPNLYGTEPFSFYIMNGLLNFNFVFIAALVTPIFLLLDHYFVPSKPRHNLCLPYYYSLTPMYLWVLVFFFQPHKEERFLFPIYPLICLNGAITVDVVQKLYFFILSKIRKSKTLSSHYLQYTMHIMVTSIVVFGFFGLSRSYTLYKGYNAPMEVMAEANKLGVNGHLPKDVNINFCVGKEWHRFPSSFFFPSNNWQLQYLKSEFKGQLPQAFLNHENATSIVQPNFNDLNAEEPSRYFDVEKCHFLLDLDLGKETILEPNYSKQINRFTILKSAKFLDTANSHWLFRAFYFPFASDEFCKYGSYNLLQSSKFKLSVNKQKTSKI</sequence>
<dbReference type="EC" id="2.4.1.-" evidence="10"/>
<keyword evidence="8 10" id="KW-1133">Transmembrane helix</keyword>
<dbReference type="UniPathway" id="UPA00378"/>
<evidence type="ECO:0000256" key="1">
    <source>
        <dbReference type="ARBA" id="ARBA00004477"/>
    </source>
</evidence>
<feature type="transmembrane region" description="Helical" evidence="10">
    <location>
        <begin position="362"/>
        <end position="381"/>
    </location>
</feature>
<feature type="transmembrane region" description="Helical" evidence="10">
    <location>
        <begin position="128"/>
        <end position="148"/>
    </location>
</feature>
<evidence type="ECO:0000256" key="7">
    <source>
        <dbReference type="ARBA" id="ARBA00022824"/>
    </source>
</evidence>
<keyword evidence="5" id="KW-0808">Transferase</keyword>
<protein>
    <recommendedName>
        <fullName evidence="10">Mannosyltransferase</fullName>
        <ecNumber evidence="10">2.4.1.-</ecNumber>
    </recommendedName>
</protein>
<dbReference type="PANTHER" id="PTHR22760">
    <property type="entry name" value="GLYCOSYLTRANSFERASE"/>
    <property type="match status" value="1"/>
</dbReference>
<dbReference type="PANTHER" id="PTHR22760:SF2">
    <property type="entry name" value="ALPHA-1,2-MANNOSYLTRANSFERASE ALG9"/>
    <property type="match status" value="1"/>
</dbReference>
<name>A0A232ESU4_9HYME</name>
<dbReference type="GO" id="GO:0005789">
    <property type="term" value="C:endoplasmic reticulum membrane"/>
    <property type="evidence" value="ECO:0007669"/>
    <property type="project" value="UniProtKB-SubCell"/>
</dbReference>
<evidence type="ECO:0000256" key="8">
    <source>
        <dbReference type="ARBA" id="ARBA00022989"/>
    </source>
</evidence>
<feature type="transmembrane region" description="Helical" evidence="10">
    <location>
        <begin position="402"/>
        <end position="422"/>
    </location>
</feature>
<dbReference type="GO" id="GO:0000026">
    <property type="term" value="F:alpha-1,2-mannosyltransferase activity"/>
    <property type="evidence" value="ECO:0007669"/>
    <property type="project" value="TreeGrafter"/>
</dbReference>
<comment type="subcellular location">
    <subcellularLocation>
        <location evidence="1 10">Endoplasmic reticulum membrane</location>
        <topology evidence="1 10">Multi-pass membrane protein</topology>
    </subcellularLocation>
</comment>
<comment type="similarity">
    <text evidence="3 10">Belongs to the glycosyltransferase 22 family.</text>
</comment>
<reference evidence="11 12" key="1">
    <citation type="journal article" date="2017" name="Curr. Biol.">
        <title>The Evolution of Venom by Co-option of Single-Copy Genes.</title>
        <authorList>
            <person name="Martinson E.O."/>
            <person name="Mrinalini"/>
            <person name="Kelkar Y.D."/>
            <person name="Chang C.H."/>
            <person name="Werren J.H."/>
        </authorList>
    </citation>
    <scope>NUCLEOTIDE SEQUENCE [LARGE SCALE GENOMIC DNA]</scope>
    <source>
        <strain evidence="11 12">Alberta</strain>
        <tissue evidence="11">Whole body</tissue>
    </source>
</reference>
<accession>A0A232ESU4</accession>
<keyword evidence="9 10" id="KW-0472">Membrane</keyword>
<keyword evidence="4 10" id="KW-0328">Glycosyltransferase</keyword>
<feature type="transmembrane region" description="Helical" evidence="10">
    <location>
        <begin position="338"/>
        <end position="356"/>
    </location>
</feature>
<dbReference type="AlphaFoldDB" id="A0A232ESU4"/>
<keyword evidence="6 10" id="KW-0812">Transmembrane</keyword>
<evidence type="ECO:0000256" key="4">
    <source>
        <dbReference type="ARBA" id="ARBA00022676"/>
    </source>
</evidence>
<dbReference type="OrthoDB" id="497541at2759"/>
<evidence type="ECO:0000256" key="2">
    <source>
        <dbReference type="ARBA" id="ARBA00004922"/>
    </source>
</evidence>
<organism evidence="11 12">
    <name type="scientific">Trichomalopsis sarcophagae</name>
    <dbReference type="NCBI Taxonomy" id="543379"/>
    <lineage>
        <taxon>Eukaryota</taxon>
        <taxon>Metazoa</taxon>
        <taxon>Ecdysozoa</taxon>
        <taxon>Arthropoda</taxon>
        <taxon>Hexapoda</taxon>
        <taxon>Insecta</taxon>
        <taxon>Pterygota</taxon>
        <taxon>Neoptera</taxon>
        <taxon>Endopterygota</taxon>
        <taxon>Hymenoptera</taxon>
        <taxon>Apocrita</taxon>
        <taxon>Proctotrupomorpha</taxon>
        <taxon>Chalcidoidea</taxon>
        <taxon>Pteromalidae</taxon>
        <taxon>Pteromalinae</taxon>
        <taxon>Trichomalopsis</taxon>
    </lineage>
</organism>
<evidence type="ECO:0000256" key="10">
    <source>
        <dbReference type="RuleBase" id="RU363075"/>
    </source>
</evidence>
<evidence type="ECO:0000256" key="5">
    <source>
        <dbReference type="ARBA" id="ARBA00022679"/>
    </source>
</evidence>
<proteinExistence type="inferred from homology"/>
<evidence type="ECO:0000313" key="11">
    <source>
        <dbReference type="EMBL" id="OXU21387.1"/>
    </source>
</evidence>
<feature type="transmembrane region" description="Helical" evidence="10">
    <location>
        <begin position="160"/>
        <end position="182"/>
    </location>
</feature>
<dbReference type="InterPro" id="IPR005599">
    <property type="entry name" value="GPI_mannosylTrfase"/>
</dbReference>
<feature type="transmembrane region" description="Helical" evidence="10">
    <location>
        <begin position="242"/>
        <end position="260"/>
    </location>
</feature>
<feature type="transmembrane region" description="Helical" evidence="10">
    <location>
        <begin position="105"/>
        <end position="122"/>
    </location>
</feature>
<feature type="transmembrane region" description="Helical" evidence="10">
    <location>
        <begin position="205"/>
        <end position="230"/>
    </location>
</feature>
<dbReference type="STRING" id="543379.A0A232ESU4"/>
<comment type="pathway">
    <text evidence="2">Protein modification; protein glycosylation.</text>
</comment>
<keyword evidence="12" id="KW-1185">Reference proteome</keyword>
<dbReference type="Proteomes" id="UP000215335">
    <property type="component" value="Unassembled WGS sequence"/>
</dbReference>
<comment type="caution">
    <text evidence="11">The sequence shown here is derived from an EMBL/GenBank/DDBJ whole genome shotgun (WGS) entry which is preliminary data.</text>
</comment>
<evidence type="ECO:0000256" key="9">
    <source>
        <dbReference type="ARBA" id="ARBA00023136"/>
    </source>
</evidence>
<evidence type="ECO:0000256" key="3">
    <source>
        <dbReference type="ARBA" id="ARBA00007063"/>
    </source>
</evidence>
<dbReference type="EMBL" id="NNAY01002386">
    <property type="protein sequence ID" value="OXU21387.1"/>
    <property type="molecule type" value="Genomic_DNA"/>
</dbReference>
<evidence type="ECO:0000313" key="12">
    <source>
        <dbReference type="Proteomes" id="UP000215335"/>
    </source>
</evidence>
<evidence type="ECO:0000256" key="6">
    <source>
        <dbReference type="ARBA" id="ARBA00022692"/>
    </source>
</evidence>
<feature type="transmembrane region" description="Helical" evidence="10">
    <location>
        <begin position="305"/>
        <end position="326"/>
    </location>
</feature>